<protein>
    <submittedName>
        <fullName evidence="2">Unannotated protein</fullName>
    </submittedName>
</protein>
<evidence type="ECO:0000259" key="1">
    <source>
        <dbReference type="PROSITE" id="PS50853"/>
    </source>
</evidence>
<dbReference type="InterPro" id="IPR003961">
    <property type="entry name" value="FN3_dom"/>
</dbReference>
<name>A0A6J7HFI0_9ZZZZ</name>
<dbReference type="PROSITE" id="PS50853">
    <property type="entry name" value="FN3"/>
    <property type="match status" value="1"/>
</dbReference>
<dbReference type="Gene3D" id="2.60.40.10">
    <property type="entry name" value="Immunoglobulins"/>
    <property type="match status" value="1"/>
</dbReference>
<feature type="domain" description="Fibronectin type-III" evidence="1">
    <location>
        <begin position="117"/>
        <end position="208"/>
    </location>
</feature>
<proteinExistence type="predicted"/>
<dbReference type="EMBL" id="CAFBMC010000182">
    <property type="protein sequence ID" value="CAB4915275.1"/>
    <property type="molecule type" value="Genomic_DNA"/>
</dbReference>
<gene>
    <name evidence="2" type="ORF">UFOPK3495_01830</name>
</gene>
<organism evidence="2">
    <name type="scientific">freshwater metagenome</name>
    <dbReference type="NCBI Taxonomy" id="449393"/>
    <lineage>
        <taxon>unclassified sequences</taxon>
        <taxon>metagenomes</taxon>
        <taxon>ecological metagenomes</taxon>
    </lineage>
</organism>
<dbReference type="SUPFAM" id="SSF49265">
    <property type="entry name" value="Fibronectin type III"/>
    <property type="match status" value="1"/>
</dbReference>
<evidence type="ECO:0000313" key="2">
    <source>
        <dbReference type="EMBL" id="CAB4915275.1"/>
    </source>
</evidence>
<accession>A0A6J7HFI0</accession>
<sequence>MKQLITTGAIATMCVIFLGSTTATAATIAQEPAQTVIALAPSPRGLEVLANRIAAISVSGHAGGVLAAQAKGHVTRAIKATTGRTALLTQLDAGTRYQVTMNGKRIGFANVVGQVGAANELTVQTTDVASEVSLTWRHTVNKGEGSPVMYTISATAENFPPLKTVTSESHAVLKGLHLNLKYTFTVTPSNSASTGRISTAVMKQTLQEISGVSNEIAMAHALTSAGTPAKPAIQPVAQPASPPQSEPTLNPAPAPVAVVPQPTYKTIYVCPESFTDAGVMCQKTSAFTFHSVTTTSPYTYHLQFIQTGSHTDFSSSPNGGTYYTQDQWNPSDGSPAGYYAVNPDGYNTSVKDSPPAGFTDGGGNYTKTVNVKDSAPIGYADNGALWIMTAAKLAKVVPV</sequence>
<dbReference type="InterPro" id="IPR036116">
    <property type="entry name" value="FN3_sf"/>
</dbReference>
<dbReference type="InterPro" id="IPR013783">
    <property type="entry name" value="Ig-like_fold"/>
</dbReference>
<dbReference type="CDD" id="cd00063">
    <property type="entry name" value="FN3"/>
    <property type="match status" value="1"/>
</dbReference>
<dbReference type="AlphaFoldDB" id="A0A6J7HFI0"/>
<reference evidence="2" key="1">
    <citation type="submission" date="2020-05" db="EMBL/GenBank/DDBJ databases">
        <authorList>
            <person name="Chiriac C."/>
            <person name="Salcher M."/>
            <person name="Ghai R."/>
            <person name="Kavagutti S V."/>
        </authorList>
    </citation>
    <scope>NUCLEOTIDE SEQUENCE</scope>
</reference>